<dbReference type="InterPro" id="IPR019557">
    <property type="entry name" value="AminoTfrase-like_pln_mobile"/>
</dbReference>
<feature type="region of interest" description="Disordered" evidence="1">
    <location>
        <begin position="484"/>
        <end position="536"/>
    </location>
</feature>
<accession>A0A6P5EQC6</accession>
<dbReference type="RefSeq" id="XP_020085718.1">
    <property type="nucleotide sequence ID" value="XM_020230129.1"/>
</dbReference>
<dbReference type="GO" id="GO:0010073">
    <property type="term" value="P:meristem maintenance"/>
    <property type="evidence" value="ECO:0007669"/>
    <property type="project" value="InterPro"/>
</dbReference>
<gene>
    <name evidence="4 5" type="primary">LOC109708407</name>
</gene>
<evidence type="ECO:0000313" key="4">
    <source>
        <dbReference type="RefSeq" id="XP_020085718.1"/>
    </source>
</evidence>
<dbReference type="AlphaFoldDB" id="A0A6P5EQC6"/>
<dbReference type="OrthoDB" id="600090at2759"/>
<evidence type="ECO:0000256" key="1">
    <source>
        <dbReference type="SAM" id="MobiDB-lite"/>
    </source>
</evidence>
<evidence type="ECO:0000313" key="5">
    <source>
        <dbReference type="RefSeq" id="XP_020085719.1"/>
    </source>
</evidence>
<reference evidence="3" key="1">
    <citation type="journal article" date="2015" name="Nat. Genet.">
        <title>The pineapple genome and the evolution of CAM photosynthesis.</title>
        <authorList>
            <person name="Ming R."/>
            <person name="VanBuren R."/>
            <person name="Wai C.M."/>
            <person name="Tang H."/>
            <person name="Schatz M.C."/>
            <person name="Bowers J.E."/>
            <person name="Lyons E."/>
            <person name="Wang M.L."/>
            <person name="Chen J."/>
            <person name="Biggers E."/>
            <person name="Zhang J."/>
            <person name="Huang L."/>
            <person name="Zhang L."/>
            <person name="Miao W."/>
            <person name="Zhang J."/>
            <person name="Ye Z."/>
            <person name="Miao C."/>
            <person name="Lin Z."/>
            <person name="Wang H."/>
            <person name="Zhou H."/>
            <person name="Yim W.C."/>
            <person name="Priest H.D."/>
            <person name="Zheng C."/>
            <person name="Woodhouse M."/>
            <person name="Edger P.P."/>
            <person name="Guyot R."/>
            <person name="Guo H.B."/>
            <person name="Guo H."/>
            <person name="Zheng G."/>
            <person name="Singh R."/>
            <person name="Sharma A."/>
            <person name="Min X."/>
            <person name="Zheng Y."/>
            <person name="Lee H."/>
            <person name="Gurtowski J."/>
            <person name="Sedlazeck F.J."/>
            <person name="Harkess A."/>
            <person name="McKain M.R."/>
            <person name="Liao Z."/>
            <person name="Fang J."/>
            <person name="Liu J."/>
            <person name="Zhang X."/>
            <person name="Zhang Q."/>
            <person name="Hu W."/>
            <person name="Qin Y."/>
            <person name="Wang K."/>
            <person name="Chen L.Y."/>
            <person name="Shirley N."/>
            <person name="Lin Y.R."/>
            <person name="Liu L.Y."/>
            <person name="Hernandez A.G."/>
            <person name="Wright C.L."/>
            <person name="Bulone V."/>
            <person name="Tuskan G.A."/>
            <person name="Heath K."/>
            <person name="Zee F."/>
            <person name="Moore P.H."/>
            <person name="Sunkar R."/>
            <person name="Leebens-Mack J.H."/>
            <person name="Mockler T."/>
            <person name="Bennetzen J.L."/>
            <person name="Freeling M."/>
            <person name="Sankoff D."/>
            <person name="Paterson A.H."/>
            <person name="Zhu X."/>
            <person name="Yang X."/>
            <person name="Smith J.A."/>
            <person name="Cushman J.C."/>
            <person name="Paull R.E."/>
            <person name="Yu Q."/>
        </authorList>
    </citation>
    <scope>NUCLEOTIDE SEQUENCE [LARGE SCALE GENOMIC DNA]</scope>
    <source>
        <strain evidence="3">cv. F153</strain>
    </source>
</reference>
<dbReference type="PANTHER" id="PTHR46033:SF69">
    <property type="entry name" value="OS07G0507600 PROTEIN"/>
    <property type="match status" value="1"/>
</dbReference>
<feature type="domain" description="Aminotransferase-like plant mobile" evidence="2">
    <location>
        <begin position="63"/>
        <end position="392"/>
    </location>
</feature>
<dbReference type="Pfam" id="PF10536">
    <property type="entry name" value="PMD"/>
    <property type="match status" value="1"/>
</dbReference>
<proteinExistence type="predicted"/>
<reference evidence="4 5" key="2">
    <citation type="submission" date="2025-04" db="UniProtKB">
        <authorList>
            <consortium name="RefSeq"/>
        </authorList>
    </citation>
    <scope>IDENTIFICATION</scope>
    <source>
        <tissue evidence="4 5">Leaf</tissue>
    </source>
</reference>
<dbReference type="PANTHER" id="PTHR46033">
    <property type="entry name" value="PROTEIN MAIN-LIKE 2"/>
    <property type="match status" value="1"/>
</dbReference>
<dbReference type="RefSeq" id="XP_020085719.1">
    <property type="nucleotide sequence ID" value="XM_020230130.1"/>
</dbReference>
<dbReference type="GeneID" id="109708407"/>
<organism evidence="5">
    <name type="scientific">Ananas comosus</name>
    <name type="common">Pineapple</name>
    <name type="synonym">Ananas ananas</name>
    <dbReference type="NCBI Taxonomy" id="4615"/>
    <lineage>
        <taxon>Eukaryota</taxon>
        <taxon>Viridiplantae</taxon>
        <taxon>Streptophyta</taxon>
        <taxon>Embryophyta</taxon>
        <taxon>Tracheophyta</taxon>
        <taxon>Spermatophyta</taxon>
        <taxon>Magnoliopsida</taxon>
        <taxon>Liliopsida</taxon>
        <taxon>Poales</taxon>
        <taxon>Bromeliaceae</taxon>
        <taxon>Bromelioideae</taxon>
        <taxon>Ananas</taxon>
    </lineage>
</organism>
<dbReference type="InterPro" id="IPR044824">
    <property type="entry name" value="MAIN-like"/>
</dbReference>
<feature type="compositionally biased region" description="Basic and acidic residues" evidence="1">
    <location>
        <begin position="524"/>
        <end position="535"/>
    </location>
</feature>
<dbReference type="Proteomes" id="UP000515123">
    <property type="component" value="Linkage group 4"/>
</dbReference>
<sequence length="565" mass="65182">MDLGTGDPLLPDQNGQLKRPLLRKGKAMLQISQRTTKLNKWVLNEKQKQLVSITGLGNLMHCTGFIVDRFLLSAFCEWWNSKTNTAHFHGFEMAPSLRDVSYILGIPVTGQAVTGEPPGPNAARRLCLQYLGKDPGVWNGKYGLIRLTWLFNEFHELPENPTIDEIEYSTRAYLLYLIGSTLFTSLTNGFVSPRYLPLLGDIENIHRYAWGAAALAHLYQGLSTAVNPDATKFLSGSATLLMSWIYEYLPVTRREVKNQDFSAFPRACRWKFSRGNCGVRKSVSAFRGDFNLLQLSEVNWTPYEDMDRSIIPEYCHASDNICQTRTWLFNFNIKEIYVPERFARQFGHEQQELDDVPHWQRRTTNSWMDWRVEYAQEIEEFNRLFNIYHKEVNPPSSNQGAKEYSHINYMMMVKALKNDLPVIAKYLEGQELPIEVGRSLEKLNSLMSFPLLKSISRTKQVTKKQKMSKQEQFEVTEKQKIRKQEQIDSTKVLESPRCSDRKAATNVRRSSGTVESKKRKWRGTKSDRVKIESNRLRRSGRMCVQIKKFKHKDGQGADPSNPISL</sequence>
<protein>
    <submittedName>
        <fullName evidence="4 5">Protein MAIN-LIKE 1-like isoform X1</fullName>
    </submittedName>
</protein>
<keyword evidence="3" id="KW-1185">Reference proteome</keyword>
<evidence type="ECO:0000313" key="3">
    <source>
        <dbReference type="Proteomes" id="UP000515123"/>
    </source>
</evidence>
<evidence type="ECO:0000259" key="2">
    <source>
        <dbReference type="Pfam" id="PF10536"/>
    </source>
</evidence>
<name>A0A6P5EQC6_ANACO</name>